<accession>A0A834EJI7</accession>
<reference evidence="1 2" key="1">
    <citation type="journal article" date="2020" name="Nature">
        <title>Six reference-quality genomes reveal evolution of bat adaptations.</title>
        <authorList>
            <person name="Jebb D."/>
            <person name="Huang Z."/>
            <person name="Pippel M."/>
            <person name="Hughes G.M."/>
            <person name="Lavrichenko K."/>
            <person name="Devanna P."/>
            <person name="Winkler S."/>
            <person name="Jermiin L.S."/>
            <person name="Skirmuntt E.C."/>
            <person name="Katzourakis A."/>
            <person name="Burkitt-Gray L."/>
            <person name="Ray D.A."/>
            <person name="Sullivan K.A.M."/>
            <person name="Roscito J.G."/>
            <person name="Kirilenko B.M."/>
            <person name="Davalos L.M."/>
            <person name="Corthals A.P."/>
            <person name="Power M.L."/>
            <person name="Jones G."/>
            <person name="Ransome R.D."/>
            <person name="Dechmann D.K.N."/>
            <person name="Locatelli A.G."/>
            <person name="Puechmaille S.J."/>
            <person name="Fedrigo O."/>
            <person name="Jarvis E.D."/>
            <person name="Hiller M."/>
            <person name="Vernes S.C."/>
            <person name="Myers E.W."/>
            <person name="Teeling E.C."/>
        </authorList>
    </citation>
    <scope>NUCLEOTIDE SEQUENCE [LARGE SCALE GENOMIC DNA]</scope>
    <source>
        <strain evidence="1">Bat1K_MPI-CBG_1</strain>
    </source>
</reference>
<protein>
    <submittedName>
        <fullName evidence="1">Uncharacterized protein</fullName>
    </submittedName>
</protein>
<sequence>MLVYCYSFIYGKKIENLVLNVVSETRGQRTVGLQCTGPAPRAAGRRLPTQRGLPAKCHCVHVEGGGACFIPERRALPVAKLDWTVPPVSTGWRRAILSVDQTLSPSLRPSSSRAAGRTPHLNRCRLPPSQLDVYPNKVCLLHSGLPVWGDRGPPAGMLSAACPLVAEEENRNVEMQDTRDRVVSWSAAPPARASSPYAKVVGVVPGRGTDGDLDQGRHHEWKDKSMFLSNQ</sequence>
<gene>
    <name evidence="1" type="ORF">HJG60_010032</name>
</gene>
<evidence type="ECO:0000313" key="2">
    <source>
        <dbReference type="Proteomes" id="UP000664940"/>
    </source>
</evidence>
<comment type="caution">
    <text evidence="1">The sequence shown here is derived from an EMBL/GenBank/DDBJ whole genome shotgun (WGS) entry which is preliminary data.</text>
</comment>
<proteinExistence type="predicted"/>
<organism evidence="1 2">
    <name type="scientific">Phyllostomus discolor</name>
    <name type="common">pale spear-nosed bat</name>
    <dbReference type="NCBI Taxonomy" id="89673"/>
    <lineage>
        <taxon>Eukaryota</taxon>
        <taxon>Metazoa</taxon>
        <taxon>Chordata</taxon>
        <taxon>Craniata</taxon>
        <taxon>Vertebrata</taxon>
        <taxon>Euteleostomi</taxon>
        <taxon>Mammalia</taxon>
        <taxon>Eutheria</taxon>
        <taxon>Laurasiatheria</taxon>
        <taxon>Chiroptera</taxon>
        <taxon>Yangochiroptera</taxon>
        <taxon>Phyllostomidae</taxon>
        <taxon>Phyllostominae</taxon>
        <taxon>Phyllostomus</taxon>
    </lineage>
</organism>
<dbReference type="AlphaFoldDB" id="A0A834EJI7"/>
<evidence type="ECO:0000313" key="1">
    <source>
        <dbReference type="EMBL" id="KAF6119546.1"/>
    </source>
</evidence>
<name>A0A834EJI7_9CHIR</name>
<dbReference type="Proteomes" id="UP000664940">
    <property type="component" value="Unassembled WGS sequence"/>
</dbReference>
<dbReference type="EMBL" id="JABVXQ010000003">
    <property type="protein sequence ID" value="KAF6119546.1"/>
    <property type="molecule type" value="Genomic_DNA"/>
</dbReference>